<evidence type="ECO:0000256" key="3">
    <source>
        <dbReference type="RuleBase" id="RU610713"/>
    </source>
</evidence>
<dbReference type="PANTHER" id="PTHR11769:SF35">
    <property type="entry name" value="HYALURONIDASE"/>
    <property type="match status" value="1"/>
</dbReference>
<dbReference type="Proteomes" id="UP000024635">
    <property type="component" value="Unassembled WGS sequence"/>
</dbReference>
<keyword evidence="3" id="KW-0326">Glycosidase</keyword>
<reference evidence="6" key="1">
    <citation type="journal article" date="2015" name="Nat. Genet.">
        <title>The genome and transcriptome of the zoonotic hookworm Ancylostoma ceylanicum identify infection-specific gene families.</title>
        <authorList>
            <person name="Schwarz E.M."/>
            <person name="Hu Y."/>
            <person name="Antoshechkin I."/>
            <person name="Miller M.M."/>
            <person name="Sternberg P.W."/>
            <person name="Aroian R.V."/>
        </authorList>
    </citation>
    <scope>NUCLEOTIDE SEQUENCE</scope>
    <source>
        <strain evidence="6">HY135</strain>
    </source>
</reference>
<evidence type="ECO:0000256" key="1">
    <source>
        <dbReference type="ARBA" id="ARBA00008871"/>
    </source>
</evidence>
<dbReference type="PRINTS" id="PR00846">
    <property type="entry name" value="GLHYDRLASE56"/>
</dbReference>
<evidence type="ECO:0000256" key="4">
    <source>
        <dbReference type="SAM" id="Phobius"/>
    </source>
</evidence>
<comment type="similarity">
    <text evidence="1 3">Belongs to the glycosyl hydrolase 56 family.</text>
</comment>
<evidence type="ECO:0000313" key="6">
    <source>
        <dbReference type="Proteomes" id="UP000024635"/>
    </source>
</evidence>
<evidence type="ECO:0000313" key="5">
    <source>
        <dbReference type="EMBL" id="EYC39894.1"/>
    </source>
</evidence>
<comment type="caution">
    <text evidence="5">The sequence shown here is derived from an EMBL/GenBank/DDBJ whole genome shotgun (WGS) entry which is preliminary data.</text>
</comment>
<proteinExistence type="inferred from homology"/>
<comment type="catalytic activity">
    <reaction evidence="3">
        <text>Random hydrolysis of (1-&gt;4)-linkages between N-acetyl-beta-D-glucosamine and D-glucuronate residues in hyaluronate.</text>
        <dbReference type="EC" id="3.2.1.35"/>
    </reaction>
</comment>
<keyword evidence="4" id="KW-0812">Transmembrane</keyword>
<dbReference type="Pfam" id="PF01630">
    <property type="entry name" value="Glyco_hydro_56"/>
    <property type="match status" value="1"/>
</dbReference>
<dbReference type="GO" id="GO:0004415">
    <property type="term" value="F:hyalurononglucosaminidase activity"/>
    <property type="evidence" value="ECO:0007669"/>
    <property type="project" value="UniProtKB-UniRule"/>
</dbReference>
<dbReference type="GO" id="GO:0005975">
    <property type="term" value="P:carbohydrate metabolic process"/>
    <property type="evidence" value="ECO:0007669"/>
    <property type="project" value="InterPro"/>
</dbReference>
<gene>
    <name evidence="5" type="primary">Acey_s0637.g957</name>
    <name evidence="5" type="ORF">Y032_0637g957</name>
</gene>
<keyword evidence="4" id="KW-0472">Membrane</keyword>
<evidence type="ECO:0000256" key="2">
    <source>
        <dbReference type="ARBA" id="ARBA00023157"/>
    </source>
</evidence>
<accession>A0A016WJ85</accession>
<keyword evidence="4" id="KW-1133">Transmembrane helix</keyword>
<dbReference type="InterPro" id="IPR013785">
    <property type="entry name" value="Aldolase_TIM"/>
</dbReference>
<sequence>MSTSKLKLSAHEKSVMLSRLILFLIIPTLLGAFKVAYWNFPSGTCRTNHSIKFEDYKIETNKNLSFYGEKVVIFYEFIFGRYPYYKGYKEDQPVNGGTPQNCSIDEHLKIAKENITERIPKEDFDGFAIIDLEEWRPIFDQNFWGLKSVSRVVFFAMMGKNLRLYLCPTSHHFRDLCYPLERNDLYLQGFPKSVISIGKEMEFKSSKRNGNSEAGRGTV</sequence>
<dbReference type="AlphaFoldDB" id="A0A016WJ85"/>
<dbReference type="SUPFAM" id="SSF51445">
    <property type="entry name" value="(Trans)glycosidases"/>
    <property type="match status" value="1"/>
</dbReference>
<dbReference type="EC" id="3.2.1.35" evidence="3"/>
<organism evidence="5 6">
    <name type="scientific">Ancylostoma ceylanicum</name>
    <dbReference type="NCBI Taxonomy" id="53326"/>
    <lineage>
        <taxon>Eukaryota</taxon>
        <taxon>Metazoa</taxon>
        <taxon>Ecdysozoa</taxon>
        <taxon>Nematoda</taxon>
        <taxon>Chromadorea</taxon>
        <taxon>Rhabditida</taxon>
        <taxon>Rhabditina</taxon>
        <taxon>Rhabditomorpha</taxon>
        <taxon>Strongyloidea</taxon>
        <taxon>Ancylostomatidae</taxon>
        <taxon>Ancylostomatinae</taxon>
        <taxon>Ancylostoma</taxon>
    </lineage>
</organism>
<keyword evidence="3" id="KW-0378">Hydrolase</keyword>
<dbReference type="GO" id="GO:0030214">
    <property type="term" value="P:hyaluronan catabolic process"/>
    <property type="evidence" value="ECO:0007669"/>
    <property type="project" value="TreeGrafter"/>
</dbReference>
<keyword evidence="6" id="KW-1185">Reference proteome</keyword>
<name>A0A016WJ85_9BILA</name>
<protein>
    <recommendedName>
        <fullName evidence="3">Hyaluronidase</fullName>
        <ecNumber evidence="3">3.2.1.35</ecNumber>
    </recommendedName>
</protein>
<dbReference type="InterPro" id="IPR017853">
    <property type="entry name" value="GH"/>
</dbReference>
<dbReference type="PANTHER" id="PTHR11769">
    <property type="entry name" value="HYALURONIDASE"/>
    <property type="match status" value="1"/>
</dbReference>
<dbReference type="EMBL" id="JARK01000237">
    <property type="protein sequence ID" value="EYC39894.1"/>
    <property type="molecule type" value="Genomic_DNA"/>
</dbReference>
<keyword evidence="2" id="KW-1015">Disulfide bond</keyword>
<dbReference type="InterPro" id="IPR018155">
    <property type="entry name" value="Hyaluronidase"/>
</dbReference>
<dbReference type="OrthoDB" id="5796153at2759"/>
<feature type="transmembrane region" description="Helical" evidence="4">
    <location>
        <begin position="20"/>
        <end position="40"/>
    </location>
</feature>
<dbReference type="Gene3D" id="3.20.20.70">
    <property type="entry name" value="Aldolase class I"/>
    <property type="match status" value="1"/>
</dbReference>